<dbReference type="EMBL" id="AEQO01000130">
    <property type="protein sequence ID" value="EFV04338.1"/>
    <property type="molecule type" value="Genomic_DNA"/>
</dbReference>
<accession>E6MPU6</accession>
<evidence type="ECO:0000313" key="2">
    <source>
        <dbReference type="Proteomes" id="UP000003874"/>
    </source>
</evidence>
<dbReference type="RefSeq" id="WP_007134775.1">
    <property type="nucleotide sequence ID" value="NZ_GL629647.1"/>
</dbReference>
<dbReference type="HOGENOM" id="CLU_083598_1_0_10"/>
<dbReference type="Proteomes" id="UP000003874">
    <property type="component" value="Unassembled WGS sequence"/>
</dbReference>
<reference evidence="1 2" key="1">
    <citation type="submission" date="2010-12" db="EMBL/GenBank/DDBJ databases">
        <authorList>
            <person name="Muzny D."/>
            <person name="Qin X."/>
            <person name="Deng J."/>
            <person name="Jiang H."/>
            <person name="Liu Y."/>
            <person name="Qu J."/>
            <person name="Song X.-Z."/>
            <person name="Zhang L."/>
            <person name="Thornton R."/>
            <person name="Coyle M."/>
            <person name="Francisco L."/>
            <person name="Jackson L."/>
            <person name="Javaid M."/>
            <person name="Korchina V."/>
            <person name="Kovar C."/>
            <person name="Mata R."/>
            <person name="Mathew T."/>
            <person name="Ngo R."/>
            <person name="Nguyen L."/>
            <person name="Nguyen N."/>
            <person name="Okwuonu G."/>
            <person name="Ongeri F."/>
            <person name="Pham C."/>
            <person name="Simmons D."/>
            <person name="Wilczek-Boney K."/>
            <person name="Hale W."/>
            <person name="Jakkamsetti A."/>
            <person name="Pham P."/>
            <person name="Ruth R."/>
            <person name="San Lucas F."/>
            <person name="Warren J."/>
            <person name="Zhang J."/>
            <person name="Zhao Z."/>
            <person name="Zhou C."/>
            <person name="Zhu D."/>
            <person name="Lee S."/>
            <person name="Bess C."/>
            <person name="Blankenburg K."/>
            <person name="Forbes L."/>
            <person name="Fu Q."/>
            <person name="Gubbala S."/>
            <person name="Hirani K."/>
            <person name="Jayaseelan J.C."/>
            <person name="Lara F."/>
            <person name="Munidasa M."/>
            <person name="Palculict T."/>
            <person name="Patil S."/>
            <person name="Pu L.-L."/>
            <person name="Saada N."/>
            <person name="Tang L."/>
            <person name="Weissenberger G."/>
            <person name="Zhu Y."/>
            <person name="Hemphill L."/>
            <person name="Shang Y."/>
            <person name="Youmans B."/>
            <person name="Ayvaz T."/>
            <person name="Ross M."/>
            <person name="Santibanez J."/>
            <person name="Aqrawi P."/>
            <person name="Gross S."/>
            <person name="Joshi V."/>
            <person name="Fowler G."/>
            <person name="Nazareth L."/>
            <person name="Reid J."/>
            <person name="Worley K."/>
            <person name="Petrosino J."/>
            <person name="Highlander S."/>
            <person name="Gibbs R."/>
        </authorList>
    </citation>
    <scope>NUCLEOTIDE SEQUENCE [LARGE SCALE GENOMIC DNA]</scope>
    <source>
        <strain evidence="1 2">DSM 15606</strain>
    </source>
</reference>
<comment type="caution">
    <text evidence="1">The sequence shown here is derived from an EMBL/GenBank/DDBJ whole genome shotgun (WGS) entry which is preliminary data.</text>
</comment>
<dbReference type="AlphaFoldDB" id="E6MPU6"/>
<evidence type="ECO:0000313" key="1">
    <source>
        <dbReference type="EMBL" id="EFV04338.1"/>
    </source>
</evidence>
<dbReference type="eggNOG" id="COG4122">
    <property type="taxonomic scope" value="Bacteria"/>
</dbReference>
<dbReference type="STRING" id="888832.HMPREF9420_1514"/>
<organism evidence="1 2">
    <name type="scientific">Segatella salivae DSM 15606</name>
    <dbReference type="NCBI Taxonomy" id="888832"/>
    <lineage>
        <taxon>Bacteria</taxon>
        <taxon>Pseudomonadati</taxon>
        <taxon>Bacteroidota</taxon>
        <taxon>Bacteroidia</taxon>
        <taxon>Bacteroidales</taxon>
        <taxon>Prevotellaceae</taxon>
        <taxon>Segatella</taxon>
    </lineage>
</organism>
<gene>
    <name evidence="1" type="ORF">HMPREF9420_1514</name>
</gene>
<keyword evidence="2" id="KW-1185">Reference proteome</keyword>
<protein>
    <submittedName>
        <fullName evidence="1">Uncharacterized protein</fullName>
    </submittedName>
</protein>
<name>E6MPU6_9BACT</name>
<proteinExistence type="predicted"/>
<sequence length="197" mass="23407">MFVKALKYRVKWVWNWIHRMGYSRGFGVQSPSAYSFIRYVLTEHYPYYAYDELKMRFKSFDHATKKKGRLYFRLANYAQASHWFDYHSAEQPYAAYVHEGCRKTVFQAIDGKPIPNAFRIARLSMTEDYQAVYEALCKVATDDSILILEGINDNKDTKAFWKRVQESQKATRTYDLFLCGIIVFDTSKHKHHYIVNF</sequence>